<proteinExistence type="predicted"/>
<comment type="caution">
    <text evidence="1">The sequence shown here is derived from an EMBL/GenBank/DDBJ whole genome shotgun (WGS) entry which is preliminary data.</text>
</comment>
<organism evidence="1 2">
    <name type="scientific">Meloidogyne enterolobii</name>
    <name type="common">Root-knot nematode worm</name>
    <name type="synonym">Meloidogyne mayaguensis</name>
    <dbReference type="NCBI Taxonomy" id="390850"/>
    <lineage>
        <taxon>Eukaryota</taxon>
        <taxon>Metazoa</taxon>
        <taxon>Ecdysozoa</taxon>
        <taxon>Nematoda</taxon>
        <taxon>Chromadorea</taxon>
        <taxon>Rhabditida</taxon>
        <taxon>Tylenchina</taxon>
        <taxon>Tylenchomorpha</taxon>
        <taxon>Tylenchoidea</taxon>
        <taxon>Meloidogynidae</taxon>
        <taxon>Meloidogyninae</taxon>
        <taxon>Meloidogyne</taxon>
    </lineage>
</organism>
<gene>
    <name evidence="1" type="ORF">MENT_LOCUS42622</name>
</gene>
<protein>
    <submittedName>
        <fullName evidence="1">Uncharacterized protein</fullName>
    </submittedName>
</protein>
<accession>A0A6V7WSU4</accession>
<evidence type="ECO:0000313" key="2">
    <source>
        <dbReference type="Proteomes" id="UP000580250"/>
    </source>
</evidence>
<sequence length="69" mass="8047">MLNIVFNCLNIIPILLNNSTIFQPAHSIRYFKTTQEAPILQLQIQQGTTQGQIMNQQNNCRLFKYCWSC</sequence>
<dbReference type="AlphaFoldDB" id="A0A6V7WSU4"/>
<reference evidence="1 2" key="1">
    <citation type="submission" date="2020-08" db="EMBL/GenBank/DDBJ databases">
        <authorList>
            <person name="Koutsovoulos G."/>
            <person name="Danchin GJ E."/>
        </authorList>
    </citation>
    <scope>NUCLEOTIDE SEQUENCE [LARGE SCALE GENOMIC DNA]</scope>
</reference>
<evidence type="ECO:0000313" key="1">
    <source>
        <dbReference type="EMBL" id="CAD2189876.1"/>
    </source>
</evidence>
<name>A0A6V7WSU4_MELEN</name>
<dbReference type="EMBL" id="CAJEWN010000775">
    <property type="protein sequence ID" value="CAD2189876.1"/>
    <property type="molecule type" value="Genomic_DNA"/>
</dbReference>
<dbReference type="Proteomes" id="UP000580250">
    <property type="component" value="Unassembled WGS sequence"/>
</dbReference>